<reference evidence="1" key="1">
    <citation type="submission" date="2021-01" db="EMBL/GenBank/DDBJ databases">
        <authorList>
            <consortium name="Genoscope - CEA"/>
            <person name="William W."/>
        </authorList>
    </citation>
    <scope>NUCLEOTIDE SEQUENCE</scope>
</reference>
<name>A0A816Q8M0_BRANA</name>
<organism evidence="1">
    <name type="scientific">Brassica napus</name>
    <name type="common">Rape</name>
    <dbReference type="NCBI Taxonomy" id="3708"/>
    <lineage>
        <taxon>Eukaryota</taxon>
        <taxon>Viridiplantae</taxon>
        <taxon>Streptophyta</taxon>
        <taxon>Embryophyta</taxon>
        <taxon>Tracheophyta</taxon>
        <taxon>Spermatophyta</taxon>
        <taxon>Magnoliopsida</taxon>
        <taxon>eudicotyledons</taxon>
        <taxon>Gunneridae</taxon>
        <taxon>Pentapetalae</taxon>
        <taxon>rosids</taxon>
        <taxon>malvids</taxon>
        <taxon>Brassicales</taxon>
        <taxon>Brassicaceae</taxon>
        <taxon>Brassiceae</taxon>
        <taxon>Brassica</taxon>
    </lineage>
</organism>
<dbReference type="AlphaFoldDB" id="A0A816Q8M0"/>
<evidence type="ECO:0000313" key="1">
    <source>
        <dbReference type="EMBL" id="CAF2056656.1"/>
    </source>
</evidence>
<dbReference type="EMBL" id="HG994370">
    <property type="protein sequence ID" value="CAF2056656.1"/>
    <property type="molecule type" value="Genomic_DNA"/>
</dbReference>
<accession>A0A816Q8M0</accession>
<gene>
    <name evidence="1" type="ORF">DARMORV10_C06P12950.1</name>
</gene>
<sequence>MSQVIWDIRHITEPTLTSPKRVITMKIKRPSTQQTKIVISVAMKTTSSGHLIHETVRDMEYMLGYHEIYFDSVMEIIEQTSDFAARTTPMLDDPTNIDFDIIVKISDYNPDALRRIDLDVYIIELRENRREPTPREKDDICPICCEEIGT</sequence>
<protein>
    <submittedName>
        <fullName evidence="1">(rape) hypothetical protein</fullName>
    </submittedName>
</protein>
<dbReference type="Proteomes" id="UP001295469">
    <property type="component" value="Chromosome C06"/>
</dbReference>
<proteinExistence type="predicted"/>